<dbReference type="Gene3D" id="3.40.1110.10">
    <property type="entry name" value="Calcium-transporting ATPase, cytoplasmic domain N"/>
    <property type="match status" value="1"/>
</dbReference>
<dbReference type="InterPro" id="IPR044492">
    <property type="entry name" value="P_typ_ATPase_HD_dom"/>
</dbReference>
<dbReference type="GO" id="GO:0055085">
    <property type="term" value="P:transmembrane transport"/>
    <property type="evidence" value="ECO:0000318"/>
    <property type="project" value="GO_Central"/>
</dbReference>
<gene>
    <name evidence="12" type="ORF">THAPSDRAFT_268352</name>
</gene>
<dbReference type="InterPro" id="IPR008250">
    <property type="entry name" value="ATPase_P-typ_transduc_dom_A_sf"/>
</dbReference>
<reference evidence="12 13" key="2">
    <citation type="journal article" date="2008" name="Nature">
        <title>The Phaeodactylum genome reveals the evolutionary history of diatom genomes.</title>
        <authorList>
            <person name="Bowler C."/>
            <person name="Allen A.E."/>
            <person name="Badger J.H."/>
            <person name="Grimwood J."/>
            <person name="Jabbari K."/>
            <person name="Kuo A."/>
            <person name="Maheswari U."/>
            <person name="Martens C."/>
            <person name="Maumus F."/>
            <person name="Otillar R.P."/>
            <person name="Rayko E."/>
            <person name="Salamov A."/>
            <person name="Vandepoele K."/>
            <person name="Beszteri B."/>
            <person name="Gruber A."/>
            <person name="Heijde M."/>
            <person name="Katinka M."/>
            <person name="Mock T."/>
            <person name="Valentin K."/>
            <person name="Verret F."/>
            <person name="Berges J.A."/>
            <person name="Brownlee C."/>
            <person name="Cadoret J.P."/>
            <person name="Chiovitti A."/>
            <person name="Choi C.J."/>
            <person name="Coesel S."/>
            <person name="De Martino A."/>
            <person name="Detter J.C."/>
            <person name="Durkin C."/>
            <person name="Falciatore A."/>
            <person name="Fournet J."/>
            <person name="Haruta M."/>
            <person name="Huysman M.J."/>
            <person name="Jenkins B.D."/>
            <person name="Jiroutova K."/>
            <person name="Jorgensen R.E."/>
            <person name="Joubert Y."/>
            <person name="Kaplan A."/>
            <person name="Kroger N."/>
            <person name="Kroth P.G."/>
            <person name="La Roche J."/>
            <person name="Lindquist E."/>
            <person name="Lommer M."/>
            <person name="Martin-Jezequel V."/>
            <person name="Lopez P.J."/>
            <person name="Lucas S."/>
            <person name="Mangogna M."/>
            <person name="McGinnis K."/>
            <person name="Medlin L.K."/>
            <person name="Montsant A."/>
            <person name="Oudot-Le Secq M.P."/>
            <person name="Napoli C."/>
            <person name="Obornik M."/>
            <person name="Parker M.S."/>
            <person name="Petit J.L."/>
            <person name="Porcel B.M."/>
            <person name="Poulsen N."/>
            <person name="Robison M."/>
            <person name="Rychlewski L."/>
            <person name="Rynearson T.A."/>
            <person name="Schmutz J."/>
            <person name="Shapiro H."/>
            <person name="Siaut M."/>
            <person name="Stanley M."/>
            <person name="Sussman M.R."/>
            <person name="Taylor A.R."/>
            <person name="Vardi A."/>
            <person name="von Dassow P."/>
            <person name="Vyverman W."/>
            <person name="Willis A."/>
            <person name="Wyrwicz L.S."/>
            <person name="Rokhsar D.S."/>
            <person name="Weissenbach J."/>
            <person name="Armbrust E.V."/>
            <person name="Green B.R."/>
            <person name="Van de Peer Y."/>
            <person name="Grigoriev I.V."/>
        </authorList>
    </citation>
    <scope>NUCLEOTIDE SEQUENCE [LARGE SCALE GENOMIC DNA]</scope>
    <source>
        <strain evidence="12 13">CCMP1335</strain>
    </source>
</reference>
<dbReference type="PaxDb" id="35128-Thaps268352"/>
<evidence type="ECO:0000256" key="5">
    <source>
        <dbReference type="ARBA" id="ARBA00022840"/>
    </source>
</evidence>
<dbReference type="HOGENOM" id="CLU_258327_0_0_1"/>
<keyword evidence="8" id="KW-1133">Transmembrane helix</keyword>
<evidence type="ECO:0000256" key="1">
    <source>
        <dbReference type="ARBA" id="ARBA00004141"/>
    </source>
</evidence>
<dbReference type="SFLD" id="SFLDG00002">
    <property type="entry name" value="C1.7:_P-type_atpase_like"/>
    <property type="match status" value="1"/>
</dbReference>
<evidence type="ECO:0000259" key="11">
    <source>
        <dbReference type="Pfam" id="PF00122"/>
    </source>
</evidence>
<dbReference type="PROSITE" id="PS00154">
    <property type="entry name" value="ATPASE_E1_E2"/>
    <property type="match status" value="1"/>
</dbReference>
<comment type="subcellular location">
    <subcellularLocation>
        <location evidence="1">Membrane</location>
        <topology evidence="1">Multi-pass membrane protein</topology>
    </subcellularLocation>
</comment>
<dbReference type="SUPFAM" id="SSF81660">
    <property type="entry name" value="Metal cation-transporting ATPase, ATP-binding domain N"/>
    <property type="match status" value="1"/>
</dbReference>
<keyword evidence="3" id="KW-0479">Metal-binding</keyword>
<dbReference type="InterPro" id="IPR018303">
    <property type="entry name" value="ATPase_P-typ_P_site"/>
</dbReference>
<dbReference type="Pfam" id="PF00122">
    <property type="entry name" value="E1-E2_ATPase"/>
    <property type="match status" value="1"/>
</dbReference>
<keyword evidence="6" id="KW-0460">Magnesium</keyword>
<sequence>MQTAGRPLEDAVRTVLNLEAGDDKVTPLHIYVAKKILSSTSTTSTPSEILPPAHLPSPLPLLGLLSALLILIGGTILVPKWSVGTDVLLNYEQLKTDETTSWSTLQHWFDGQSEDEVDPYYQPKKPLSPAVLIHEGDLLNPKETICQLLLSPEYNGNLVDGQHRRYYFEFNQKRYYYDPSKSPSLISGGPSLHEESPSYLLSNDIIRGLCSNAKLLHAQERFGPYAHITIPVPTLSSAFAQRVSSPLVALQLLGRLLSILEDESIGKSLANLARLGIQHVSDAKRSIESAITLAKEVKDNEDIDDTEEKSRIWAVRPKDCNTTTKGHKSKNRSQWVQLSPTDLLPGDVFLIAPLETKKRAKSLIIPVDALLLEGTCVTEEAALTGESVPQAKVPLDLALDESQDEKTLDMNGHHRTSCVFAGTKLLHSANDDVGVSDMSSDSVSILSNLRTGTYSSRGEIIQALIRNKMNTGTLSNKDDEIVSMRLIGVLATFAVGACAYLFVDNPGDRRKDSVFKRIVQCTRIAVASVPSDLPVSLAASARQCAAVLREETYAVCSEPGALLESSKVDMIVFDKTGTLTADTQSLIKIVQPPSKSSTAELLSPSASDVVLAGCHTLIGMDDGSLVGDPLDKSSLESTGWKYNPHERSAASQEKPKMATDPVKLWQLRSFPFDPIRKMSSAIILVQLKSGDFRVWVVAKGAPTKMQPLFDEQNKTLTQWYGRKIQKLGTLGYRTRSNARSFHRNSIERQPSNSLEDHLSFVGFACFNAAMRVSTPRVIGELKAADLKVTMLTGDDLYASISAAKKAGIFPQPLANVHVLKVNASGTLEWEMNEQVRELSVSNARKIHRDISRGRSVLAATGNAVSAILSETEVSRVNEYLRGQLLHQASLIASASPDDKLTFVQWLKHSRDKRVANRVLVCGDGVNDIAAMREADVSVAMLSGFGHESEADESDVDVRPAASARIQLRIKKGLHKLQQNNSSNDPPVHATPLDVTFSSIQEELRRYKELKKGGSGAAKILEDEARLRRSLQQKADIDAPANEISIYESDGSDSSIKAGEACLASSVTLLRPCISGVETLVRTGVAAAACSISLYRKVVLNCMLSCYNLATLYKNGLRYGKWMWQMELAFIVFTERASFMSSSTPRPRLVADVRPATSPFDTAEVISTACQAIIHIVTLTLAVRHGNKLESFFLKSSPFQPNYVSNNVFFMSVFQNAVMALVNHPGRPFSVSFLESRPLCLSGVNPAQLDCLSRCALYALPRLFRSSTKVYSWRPFPQEQPKLQCCIYCCSTSRYVSCQTIPAHSFFATIFGEKGTNHAVYIQRNRPSRRQRPTRKRSCWTRK</sequence>
<keyword evidence="7" id="KW-1278">Translocase</keyword>
<dbReference type="InterPro" id="IPR023299">
    <property type="entry name" value="ATPase_P-typ_cyto_dom_N"/>
</dbReference>
<proteinExistence type="predicted"/>
<dbReference type="SUPFAM" id="SSF56784">
    <property type="entry name" value="HAD-like"/>
    <property type="match status" value="1"/>
</dbReference>
<dbReference type="Gene3D" id="2.70.150.10">
    <property type="entry name" value="Calcium-transporting ATPase, cytoplasmic transduction domain A"/>
    <property type="match status" value="1"/>
</dbReference>
<dbReference type="PANTHER" id="PTHR45630">
    <property type="entry name" value="CATION-TRANSPORTING ATPASE-RELATED"/>
    <property type="match status" value="1"/>
</dbReference>
<dbReference type="InterPro" id="IPR036412">
    <property type="entry name" value="HAD-like_sf"/>
</dbReference>
<evidence type="ECO:0000256" key="7">
    <source>
        <dbReference type="ARBA" id="ARBA00022967"/>
    </source>
</evidence>
<dbReference type="InterPro" id="IPR059000">
    <property type="entry name" value="ATPase_P-type_domA"/>
</dbReference>
<dbReference type="SUPFAM" id="SSF81653">
    <property type="entry name" value="Calcium ATPase, transduction domain A"/>
    <property type="match status" value="1"/>
</dbReference>
<keyword evidence="9" id="KW-0472">Membrane</keyword>
<dbReference type="GeneID" id="7452340"/>
<dbReference type="GO" id="GO:0019829">
    <property type="term" value="F:ATPase-coupled monoatomic cation transmembrane transporter activity"/>
    <property type="evidence" value="ECO:0000318"/>
    <property type="project" value="GO_Central"/>
</dbReference>
<evidence type="ECO:0000256" key="10">
    <source>
        <dbReference type="SAM" id="MobiDB-lite"/>
    </source>
</evidence>
<protein>
    <submittedName>
        <fullName evidence="12">Cation transport ATPase</fullName>
        <ecNumber evidence="12">3.6.3.-</ecNumber>
    </submittedName>
</protein>
<dbReference type="InParanoid" id="B8BVH9"/>
<reference evidence="12 13" key="1">
    <citation type="journal article" date="2004" name="Science">
        <title>The genome of the diatom Thalassiosira pseudonana: ecology, evolution, and metabolism.</title>
        <authorList>
            <person name="Armbrust E.V."/>
            <person name="Berges J.A."/>
            <person name="Bowler C."/>
            <person name="Green B.R."/>
            <person name="Martinez D."/>
            <person name="Putnam N.H."/>
            <person name="Zhou S."/>
            <person name="Allen A.E."/>
            <person name="Apt K.E."/>
            <person name="Bechner M."/>
            <person name="Brzezinski M.A."/>
            <person name="Chaal B.K."/>
            <person name="Chiovitti A."/>
            <person name="Davis A.K."/>
            <person name="Demarest M.S."/>
            <person name="Detter J.C."/>
            <person name="Glavina T."/>
            <person name="Goodstein D."/>
            <person name="Hadi M.Z."/>
            <person name="Hellsten U."/>
            <person name="Hildebrand M."/>
            <person name="Jenkins B.D."/>
            <person name="Jurka J."/>
            <person name="Kapitonov V.V."/>
            <person name="Kroger N."/>
            <person name="Lau W.W."/>
            <person name="Lane T.W."/>
            <person name="Larimer F.W."/>
            <person name="Lippmeier J.C."/>
            <person name="Lucas S."/>
            <person name="Medina M."/>
            <person name="Montsant A."/>
            <person name="Obornik M."/>
            <person name="Parker M.S."/>
            <person name="Palenik B."/>
            <person name="Pazour G.J."/>
            <person name="Richardson P.M."/>
            <person name="Rynearson T.A."/>
            <person name="Saito M.A."/>
            <person name="Schwartz D.C."/>
            <person name="Thamatrakoln K."/>
            <person name="Valentin K."/>
            <person name="Vardi A."/>
            <person name="Wilkerson F.P."/>
            <person name="Rokhsar D.S."/>
        </authorList>
    </citation>
    <scope>NUCLEOTIDE SEQUENCE [LARGE SCALE GENOMIC DNA]</scope>
    <source>
        <strain evidence="12 13">CCMP1335</strain>
    </source>
</reference>
<dbReference type="EC" id="3.6.3.-" evidence="12"/>
<feature type="compositionally biased region" description="Basic and acidic residues" evidence="10">
    <location>
        <begin position="643"/>
        <end position="656"/>
    </location>
</feature>
<dbReference type="Proteomes" id="UP000001449">
    <property type="component" value="Chromosome 2"/>
</dbReference>
<evidence type="ECO:0000313" key="13">
    <source>
        <dbReference type="Proteomes" id="UP000001449"/>
    </source>
</evidence>
<dbReference type="eggNOG" id="KOG0209">
    <property type="taxonomic scope" value="Eukaryota"/>
</dbReference>
<keyword evidence="5" id="KW-0067">ATP-binding</keyword>
<dbReference type="GO" id="GO:0140358">
    <property type="term" value="F:P-type transmembrane transporter activity"/>
    <property type="evidence" value="ECO:0007669"/>
    <property type="project" value="InterPro"/>
</dbReference>
<dbReference type="GO" id="GO:0016020">
    <property type="term" value="C:membrane"/>
    <property type="evidence" value="ECO:0000318"/>
    <property type="project" value="GO_Central"/>
</dbReference>
<accession>B8BVH9</accession>
<evidence type="ECO:0000256" key="8">
    <source>
        <dbReference type="ARBA" id="ARBA00022989"/>
    </source>
</evidence>
<dbReference type="InterPro" id="IPR006544">
    <property type="entry name" value="P-type_TPase_V"/>
</dbReference>
<feature type="domain" description="P-type ATPase A" evidence="11">
    <location>
        <begin position="333"/>
        <end position="427"/>
    </location>
</feature>
<dbReference type="PANTHER" id="PTHR45630:SF6">
    <property type="entry name" value="CATION-TRANSPORTING P-TYPE ATPASE N-TERMINAL DOMAIN-CONTAINING PROTEIN"/>
    <property type="match status" value="1"/>
</dbReference>
<evidence type="ECO:0000256" key="6">
    <source>
        <dbReference type="ARBA" id="ARBA00022842"/>
    </source>
</evidence>
<keyword evidence="12" id="KW-0378">Hydrolase</keyword>
<dbReference type="PRINTS" id="PR00119">
    <property type="entry name" value="CATATPASE"/>
</dbReference>
<evidence type="ECO:0000256" key="4">
    <source>
        <dbReference type="ARBA" id="ARBA00022741"/>
    </source>
</evidence>
<name>B8BVH9_THAPS</name>
<dbReference type="TCDB" id="3.A.3.10.17">
    <property type="family name" value="the p-type atpase (p-atpase) superfamily"/>
</dbReference>
<keyword evidence="4" id="KW-0547">Nucleotide-binding</keyword>
<keyword evidence="13" id="KW-1185">Reference proteome</keyword>
<evidence type="ECO:0000313" key="12">
    <source>
        <dbReference type="EMBL" id="EED95465.1"/>
    </source>
</evidence>
<dbReference type="SFLD" id="SFLDS00003">
    <property type="entry name" value="Haloacid_Dehalogenase"/>
    <property type="match status" value="1"/>
</dbReference>
<dbReference type="Gene3D" id="3.40.50.1000">
    <property type="entry name" value="HAD superfamily/HAD-like"/>
    <property type="match status" value="1"/>
</dbReference>
<keyword evidence="2" id="KW-0812">Transmembrane</keyword>
<dbReference type="EMBL" id="CM000639">
    <property type="protein sequence ID" value="EED95465.1"/>
    <property type="molecule type" value="Genomic_DNA"/>
</dbReference>
<dbReference type="GO" id="GO:0005524">
    <property type="term" value="F:ATP binding"/>
    <property type="evidence" value="ECO:0007669"/>
    <property type="project" value="UniProtKB-KW"/>
</dbReference>
<evidence type="ECO:0000256" key="9">
    <source>
        <dbReference type="ARBA" id="ARBA00023136"/>
    </source>
</evidence>
<dbReference type="SFLD" id="SFLDF00027">
    <property type="entry name" value="p-type_atpase"/>
    <property type="match status" value="1"/>
</dbReference>
<organism evidence="12 13">
    <name type="scientific">Thalassiosira pseudonana</name>
    <name type="common">Marine diatom</name>
    <name type="synonym">Cyclotella nana</name>
    <dbReference type="NCBI Taxonomy" id="35128"/>
    <lineage>
        <taxon>Eukaryota</taxon>
        <taxon>Sar</taxon>
        <taxon>Stramenopiles</taxon>
        <taxon>Ochrophyta</taxon>
        <taxon>Bacillariophyta</taxon>
        <taxon>Coscinodiscophyceae</taxon>
        <taxon>Thalassiosirophycidae</taxon>
        <taxon>Thalassiosirales</taxon>
        <taxon>Thalassiosiraceae</taxon>
        <taxon>Thalassiosira</taxon>
    </lineage>
</organism>
<evidence type="ECO:0000256" key="3">
    <source>
        <dbReference type="ARBA" id="ARBA00022723"/>
    </source>
</evidence>
<feature type="region of interest" description="Disordered" evidence="10">
    <location>
        <begin position="637"/>
        <end position="656"/>
    </location>
</feature>
<dbReference type="GO" id="GO:0016787">
    <property type="term" value="F:hydrolase activity"/>
    <property type="evidence" value="ECO:0007669"/>
    <property type="project" value="UniProtKB-KW"/>
</dbReference>
<dbReference type="InterPro" id="IPR023214">
    <property type="entry name" value="HAD_sf"/>
</dbReference>
<dbReference type="KEGG" id="tps:THAPSDRAFT_268352"/>
<dbReference type="RefSeq" id="XP_002288022.1">
    <property type="nucleotide sequence ID" value="XM_002287986.1"/>
</dbReference>
<dbReference type="STRING" id="35128.B8BVH9"/>
<dbReference type="GO" id="GO:0046872">
    <property type="term" value="F:metal ion binding"/>
    <property type="evidence" value="ECO:0007669"/>
    <property type="project" value="UniProtKB-KW"/>
</dbReference>
<evidence type="ECO:0000256" key="2">
    <source>
        <dbReference type="ARBA" id="ARBA00022692"/>
    </source>
</evidence>